<feature type="compositionally biased region" description="Acidic residues" evidence="1">
    <location>
        <begin position="47"/>
        <end position="66"/>
    </location>
</feature>
<dbReference type="RefSeq" id="WP_184244177.1">
    <property type="nucleotide sequence ID" value="NZ_BAAACU010000022.1"/>
</dbReference>
<reference evidence="2 3" key="1">
    <citation type="submission" date="2020-08" db="EMBL/GenBank/DDBJ databases">
        <title>Genomic Encyclopedia of Type Strains, Phase IV (KMG-IV): sequencing the most valuable type-strain genomes for metagenomic binning, comparative biology and taxonomic classification.</title>
        <authorList>
            <person name="Goeker M."/>
        </authorList>
    </citation>
    <scope>NUCLEOTIDE SEQUENCE [LARGE SCALE GENOMIC DNA]</scope>
    <source>
        <strain evidence="2 3">DSM 11805</strain>
    </source>
</reference>
<sequence>MKIGKWRISTIFKLLLFLLVVGSFIYVVSQTEESDQVLDIPAAPEVPAEEEEPVEEEGEGDTIPEEVIPEQVVEDAPLEETRPLFLHSKQEKIDNHPFLIENDHYELYLNEENLSIILRNKHSGALMYSTVQDPIDSNESWKNFTQSGIVMEYLVDTNIVVYQADMYSENPEKKITNTESGFIASIHYPELQISFDVHVQLTDKGITVEIPQETIIEESDKYKMASLYIYPFLGYSILGERNGYMFIPDGSGALIHLKDNNGKFKQPYSNMVYGENVGIDESYVLSLFNRMNPFNDPENILMPVFGMIHTDSEFGYLGIIEEGQFSAKIEAYPSGAILPYNWITSKFIYRQVYNQPTSQDTGTMVVRQKNRNNFDIKVHYQFVQEEYANYMGLASLYREYLVDNNLVEKKDIRFQSRIDFLGAEVEQGLIRKKEVPMTTFDSGKRILEDLQDRGVNDILSIYKGWQNKGIHGGLPILSSSADKSLENEVTLEDFIQFSQENNIDMYLYHNALRFNSDEFSSNRHKLMKKFNKRTHEEKVYGNVYEGFQFLHPESTMKILERMNKEYEKANIDNVMLGGITNHLFSYSDGNKEQDRIKTKSIYEEVITDYDESFNLLLEQPFSYLWDKTEALIDVPISSSNYVFTDEDIPFISLTLRGLVPMYAEYTNFQANQEEFFLQLVEQGLYPSFYITDENPSALKNTNSSDIYSSEYERYEEMIPSYHEELQAIHETVGDAVIINHEKKETITKVTFSNDTIIYVNYADEVQEIDGYTLDGLSYKVVTN</sequence>
<proteinExistence type="predicted"/>
<dbReference type="Proteomes" id="UP000572212">
    <property type="component" value="Unassembled WGS sequence"/>
</dbReference>
<feature type="region of interest" description="Disordered" evidence="1">
    <location>
        <begin position="40"/>
        <end position="66"/>
    </location>
</feature>
<evidence type="ECO:0000313" key="2">
    <source>
        <dbReference type="EMBL" id="MBB6511708.1"/>
    </source>
</evidence>
<accession>A0A841RLW1</accession>
<dbReference type="InterPro" id="IPR043751">
    <property type="entry name" value="DUF5696"/>
</dbReference>
<dbReference type="AlphaFoldDB" id="A0A841RLW1"/>
<dbReference type="EMBL" id="JACHON010000001">
    <property type="protein sequence ID" value="MBB6511708.1"/>
    <property type="molecule type" value="Genomic_DNA"/>
</dbReference>
<gene>
    <name evidence="2" type="ORF">GGQ92_000475</name>
</gene>
<organism evidence="2 3">
    <name type="scientific">Gracilibacillus halotolerans</name>
    <dbReference type="NCBI Taxonomy" id="74386"/>
    <lineage>
        <taxon>Bacteria</taxon>
        <taxon>Bacillati</taxon>
        <taxon>Bacillota</taxon>
        <taxon>Bacilli</taxon>
        <taxon>Bacillales</taxon>
        <taxon>Bacillaceae</taxon>
        <taxon>Gracilibacillus</taxon>
    </lineage>
</organism>
<evidence type="ECO:0000256" key="1">
    <source>
        <dbReference type="SAM" id="MobiDB-lite"/>
    </source>
</evidence>
<name>A0A841RLW1_9BACI</name>
<evidence type="ECO:0000313" key="3">
    <source>
        <dbReference type="Proteomes" id="UP000572212"/>
    </source>
</evidence>
<comment type="caution">
    <text evidence="2">The sequence shown here is derived from an EMBL/GenBank/DDBJ whole genome shotgun (WGS) entry which is preliminary data.</text>
</comment>
<protein>
    <submittedName>
        <fullName evidence="2">Uncharacterized protein</fullName>
    </submittedName>
</protein>
<dbReference type="Pfam" id="PF18952">
    <property type="entry name" value="DUF5696"/>
    <property type="match status" value="1"/>
</dbReference>
<keyword evidence="3" id="KW-1185">Reference proteome</keyword>